<dbReference type="PRINTS" id="PR00721">
    <property type="entry name" value="STOMATIN"/>
</dbReference>
<dbReference type="GO" id="GO:0009898">
    <property type="term" value="C:cytoplasmic side of plasma membrane"/>
    <property type="evidence" value="ECO:0007669"/>
    <property type="project" value="UniProtKB-ARBA"/>
</dbReference>
<dbReference type="STRING" id="1611254.A0A2G5SNC7"/>
<accession>A0A2G5SNC7</accession>
<dbReference type="SMART" id="SM00244">
    <property type="entry name" value="PHB"/>
    <property type="match status" value="1"/>
</dbReference>
<keyword evidence="7" id="KW-1185">Reference proteome</keyword>
<evidence type="ECO:0000313" key="6">
    <source>
        <dbReference type="EMBL" id="PIC16580.1"/>
    </source>
</evidence>
<dbReference type="OrthoDB" id="2105077at2759"/>
<dbReference type="AlphaFoldDB" id="A0A2G5SNC7"/>
<evidence type="ECO:0000256" key="1">
    <source>
        <dbReference type="ARBA" id="ARBA00004370"/>
    </source>
</evidence>
<feature type="transmembrane region" description="Helical" evidence="4">
    <location>
        <begin position="17"/>
        <end position="39"/>
    </location>
</feature>
<comment type="similarity">
    <text evidence="2">Belongs to the band 7/mec-2 family.</text>
</comment>
<keyword evidence="4" id="KW-0812">Transmembrane</keyword>
<dbReference type="SUPFAM" id="SSF117892">
    <property type="entry name" value="Band 7/SPFH domain"/>
    <property type="match status" value="1"/>
</dbReference>
<dbReference type="InterPro" id="IPR001107">
    <property type="entry name" value="Band_7"/>
</dbReference>
<dbReference type="InterPro" id="IPR043202">
    <property type="entry name" value="Band-7_stomatin-like"/>
</dbReference>
<evidence type="ECO:0000259" key="5">
    <source>
        <dbReference type="SMART" id="SM00244"/>
    </source>
</evidence>
<dbReference type="InterPro" id="IPR036013">
    <property type="entry name" value="Band_7/SPFH_dom_sf"/>
</dbReference>
<evidence type="ECO:0000256" key="3">
    <source>
        <dbReference type="ARBA" id="ARBA00023136"/>
    </source>
</evidence>
<organism evidence="6 7">
    <name type="scientific">Caenorhabditis nigoni</name>
    <dbReference type="NCBI Taxonomy" id="1611254"/>
    <lineage>
        <taxon>Eukaryota</taxon>
        <taxon>Metazoa</taxon>
        <taxon>Ecdysozoa</taxon>
        <taxon>Nematoda</taxon>
        <taxon>Chromadorea</taxon>
        <taxon>Rhabditida</taxon>
        <taxon>Rhabditina</taxon>
        <taxon>Rhabditomorpha</taxon>
        <taxon>Rhabditoidea</taxon>
        <taxon>Rhabditidae</taxon>
        <taxon>Peloderinae</taxon>
        <taxon>Caenorhabditis</taxon>
    </lineage>
</organism>
<evidence type="ECO:0000313" key="7">
    <source>
        <dbReference type="Proteomes" id="UP000230233"/>
    </source>
</evidence>
<protein>
    <recommendedName>
        <fullName evidence="5">Band 7 domain-containing protein</fullName>
    </recommendedName>
</protein>
<name>A0A2G5SNC7_9PELO</name>
<keyword evidence="3 4" id="KW-0472">Membrane</keyword>
<dbReference type="Pfam" id="PF01145">
    <property type="entry name" value="Band_7"/>
    <property type="match status" value="1"/>
</dbReference>
<dbReference type="FunFam" id="3.30.479.30:FF:000004">
    <property type="entry name" value="Putative membrane protease family, stomatin"/>
    <property type="match status" value="1"/>
</dbReference>
<dbReference type="InterPro" id="IPR001972">
    <property type="entry name" value="Stomatin_HflK_fam"/>
</dbReference>
<evidence type="ECO:0000256" key="4">
    <source>
        <dbReference type="SAM" id="Phobius"/>
    </source>
</evidence>
<keyword evidence="4" id="KW-1133">Transmembrane helix</keyword>
<dbReference type="EMBL" id="PDUG01000006">
    <property type="protein sequence ID" value="PIC16580.1"/>
    <property type="molecule type" value="Genomic_DNA"/>
</dbReference>
<dbReference type="Gene3D" id="3.30.479.30">
    <property type="entry name" value="Band 7 domain"/>
    <property type="match status" value="1"/>
</dbReference>
<reference evidence="7" key="1">
    <citation type="submission" date="2017-10" db="EMBL/GenBank/DDBJ databases">
        <title>Rapid genome shrinkage in a self-fertile nematode reveals novel sperm competition proteins.</title>
        <authorList>
            <person name="Yin D."/>
            <person name="Schwarz E.M."/>
            <person name="Thomas C.G."/>
            <person name="Felde R.L."/>
            <person name="Korf I.F."/>
            <person name="Cutter A.D."/>
            <person name="Schartner C.M."/>
            <person name="Ralston E.J."/>
            <person name="Meyer B.J."/>
            <person name="Haag E.S."/>
        </authorList>
    </citation>
    <scope>NUCLEOTIDE SEQUENCE [LARGE SCALE GENOMIC DNA]</scope>
    <source>
        <strain evidence="7">JU1422</strain>
    </source>
</reference>
<proteinExistence type="inferred from homology"/>
<dbReference type="InterPro" id="IPR018080">
    <property type="entry name" value="Band_7/stomatin-like_CS"/>
</dbReference>
<feature type="domain" description="Band 7" evidence="5">
    <location>
        <begin position="37"/>
        <end position="196"/>
    </location>
</feature>
<dbReference type="Gene3D" id="6.10.250.2090">
    <property type="match status" value="1"/>
</dbReference>
<gene>
    <name evidence="6" type="primary">Cni-sto-3</name>
    <name evidence="6" type="synonym">Cnig_chr_X.g23138</name>
    <name evidence="6" type="ORF">B9Z55_023138</name>
</gene>
<sequence length="272" mass="30854">MDGRGYRGFYTPTVVDFIAMILAWTFLVVTFPISAFFCIKMVKEYNRMVIFRLGRLWHDNPKGPGLVLVLPFIDVHKTVDLRVMSYDVPTQEMLTRDSVTIGVDAAVYYRTSDPIASLSRVNDAHMSTRQLAQSSLRNVLGTRSLEELMTDRHGIAIQVKHILDSATLFWGIHVERVEIKDLKLPRDMCRAMAAEAEAQRESDAKIVIAQGELDASLAYHEAANQLAGSPTAIHLRLLQTLVRISAIDNHTIVLPFPMEYIKKVMKKKWLQK</sequence>
<evidence type="ECO:0000256" key="2">
    <source>
        <dbReference type="ARBA" id="ARBA00008164"/>
    </source>
</evidence>
<dbReference type="PROSITE" id="PS01270">
    <property type="entry name" value="BAND_7"/>
    <property type="match status" value="1"/>
</dbReference>
<comment type="caution">
    <text evidence="6">The sequence shown here is derived from an EMBL/GenBank/DDBJ whole genome shotgun (WGS) entry which is preliminary data.</text>
</comment>
<comment type="subcellular location">
    <subcellularLocation>
        <location evidence="1">Membrane</location>
    </subcellularLocation>
</comment>
<dbReference type="PANTHER" id="PTHR10264">
    <property type="entry name" value="BAND 7 PROTEIN-RELATED"/>
    <property type="match status" value="1"/>
</dbReference>
<dbReference type="PANTHER" id="PTHR10264:SF116">
    <property type="entry name" value="STOMATIN-3"/>
    <property type="match status" value="1"/>
</dbReference>
<dbReference type="Proteomes" id="UP000230233">
    <property type="component" value="Chromosome X"/>
</dbReference>